<proteinExistence type="predicted"/>
<evidence type="ECO:0000256" key="1">
    <source>
        <dbReference type="SAM" id="MobiDB-lite"/>
    </source>
</evidence>
<dbReference type="HOGENOM" id="CLU_1098259_0_0_1"/>
<feature type="compositionally biased region" description="Basic and acidic residues" evidence="1">
    <location>
        <begin position="1"/>
        <end position="13"/>
    </location>
</feature>
<gene>
    <name evidence="2" type="ORF">BDDG_05436</name>
</gene>
<evidence type="ECO:0000313" key="2">
    <source>
        <dbReference type="EMBL" id="EGE82492.2"/>
    </source>
</evidence>
<dbReference type="EMBL" id="GG749434">
    <property type="protein sequence ID" value="EGE82492.2"/>
    <property type="molecule type" value="Genomic_DNA"/>
</dbReference>
<reference evidence="2" key="1">
    <citation type="submission" date="2010-03" db="EMBL/GenBank/DDBJ databases">
        <title>Annotation of Blastomyces dermatitidis strain ATCC 18188.</title>
        <authorList>
            <consortium name="The Broad Institute Genome Sequencing Platform"/>
            <consortium name="Broad Institute Genome Sequencing Center for Infectious Disease."/>
            <person name="Cuomo C."/>
            <person name="Klein B."/>
            <person name="Sullivan T."/>
            <person name="Heitman J."/>
            <person name="Young S."/>
            <person name="Zeng Q."/>
            <person name="Gargeya S."/>
            <person name="Alvarado L."/>
            <person name="Berlin A.M."/>
            <person name="Chapman S.B."/>
            <person name="Chen Z."/>
            <person name="Freedman E."/>
            <person name="Gellesch M."/>
            <person name="Goldberg J."/>
            <person name="Griggs A."/>
            <person name="Gujja S."/>
            <person name="Heilman E."/>
            <person name="Heiman D."/>
            <person name="Howarth C."/>
            <person name="Mehta T."/>
            <person name="Neiman D."/>
            <person name="Pearson M."/>
            <person name="Roberts A."/>
            <person name="Saif S."/>
            <person name="Shea T."/>
            <person name="Shenoy N."/>
            <person name="Sisk P."/>
            <person name="Stolte C."/>
            <person name="Sykes S."/>
            <person name="White J."/>
            <person name="Yandava C."/>
            <person name="Haas B."/>
            <person name="Nusbaum C."/>
            <person name="Birren B."/>
        </authorList>
    </citation>
    <scope>NUCLEOTIDE SEQUENCE [LARGE SCALE GENOMIC DNA]</scope>
    <source>
        <strain evidence="2">ATCC 18188</strain>
    </source>
</reference>
<feature type="region of interest" description="Disordered" evidence="1">
    <location>
        <begin position="1"/>
        <end position="20"/>
    </location>
</feature>
<sequence length="73" mass="7877">MPAATTDRKDEQPSLRFKSIPNNNSMFKLLSCPRYSNSTPTGTYAQHSTPGKVRRGVLSSVLPRTGVVIGAGK</sequence>
<organism evidence="2">
    <name type="scientific">Ajellomyces dermatitidis (strain ATCC 18188 / CBS 674.68)</name>
    <name type="common">Blastomyces dermatitidis</name>
    <dbReference type="NCBI Taxonomy" id="653446"/>
    <lineage>
        <taxon>Eukaryota</taxon>
        <taxon>Fungi</taxon>
        <taxon>Dikarya</taxon>
        <taxon>Ascomycota</taxon>
        <taxon>Pezizomycotina</taxon>
        <taxon>Eurotiomycetes</taxon>
        <taxon>Eurotiomycetidae</taxon>
        <taxon>Onygenales</taxon>
        <taxon>Ajellomycetaceae</taxon>
        <taxon>Blastomyces</taxon>
    </lineage>
</organism>
<dbReference type="AlphaFoldDB" id="F2TGX9"/>
<name>F2TGX9_AJEDA</name>
<accession>F2TGX9</accession>
<dbReference type="Proteomes" id="UP000007802">
    <property type="component" value="Unassembled WGS sequence"/>
</dbReference>
<protein>
    <submittedName>
        <fullName evidence="2">Uncharacterized protein</fullName>
    </submittedName>
</protein>